<evidence type="ECO:0000256" key="1">
    <source>
        <dbReference type="ARBA" id="ARBA00004196"/>
    </source>
</evidence>
<dbReference type="PANTHER" id="PTHR32347:SF23">
    <property type="entry name" value="BLL5650 PROTEIN"/>
    <property type="match status" value="1"/>
</dbReference>
<feature type="domain" description="Multidrug resistance protein MdtA-like barrel-sandwich hybrid" evidence="4">
    <location>
        <begin position="36"/>
        <end position="242"/>
    </location>
</feature>
<evidence type="ECO:0000313" key="7">
    <source>
        <dbReference type="Proteomes" id="UP001321786"/>
    </source>
</evidence>
<feature type="domain" description="YknX-like beta-barrel" evidence="5">
    <location>
        <begin position="253"/>
        <end position="326"/>
    </location>
</feature>
<organism evidence="6 7">
    <name type="scientific">Helicovermis profundi</name>
    <dbReference type="NCBI Taxonomy" id="3065157"/>
    <lineage>
        <taxon>Bacteria</taxon>
        <taxon>Bacillati</taxon>
        <taxon>Bacillota</taxon>
        <taxon>Clostridia</taxon>
        <taxon>Helicovermis</taxon>
    </lineage>
</organism>
<dbReference type="AlphaFoldDB" id="A0AAU9E3F2"/>
<reference evidence="6 7" key="1">
    <citation type="submission" date="2023-08" db="EMBL/GenBank/DDBJ databases">
        <title>Helicovermis profunda gen. nov., sp. nov., a novel mesophilic, fermentative bacterium within the Bacillota from a deep-sea hydrothermal vent chimney.</title>
        <authorList>
            <person name="Miyazaki U."/>
            <person name="Mizutani D."/>
            <person name="Hashimoto Y."/>
            <person name="Tame A."/>
            <person name="Sawayama S."/>
            <person name="Miyazaki J."/>
            <person name="Takai K."/>
            <person name="Nakagawa S."/>
        </authorList>
    </citation>
    <scope>NUCLEOTIDE SEQUENCE [LARGE SCALE GENOMIC DNA]</scope>
    <source>
        <strain evidence="6 7">S502</strain>
    </source>
</reference>
<evidence type="ECO:0000259" key="5">
    <source>
        <dbReference type="Pfam" id="PF25990"/>
    </source>
</evidence>
<accession>A0AAU9E3F2</accession>
<dbReference type="SUPFAM" id="SSF111369">
    <property type="entry name" value="HlyD-like secretion proteins"/>
    <property type="match status" value="2"/>
</dbReference>
<dbReference type="InterPro" id="IPR058636">
    <property type="entry name" value="Beta-barrel_YknX"/>
</dbReference>
<dbReference type="PANTHER" id="PTHR32347">
    <property type="entry name" value="EFFLUX SYSTEM COMPONENT YKNX-RELATED"/>
    <property type="match status" value="1"/>
</dbReference>
<dbReference type="KEGG" id="hprf:HLPR_07710"/>
<dbReference type="Gene3D" id="2.40.30.170">
    <property type="match status" value="1"/>
</dbReference>
<dbReference type="EMBL" id="AP028654">
    <property type="protein sequence ID" value="BEP28440.1"/>
    <property type="molecule type" value="Genomic_DNA"/>
</dbReference>
<protein>
    <submittedName>
        <fullName evidence="6">Efflux RND transporter periplasmic adaptor subunit</fullName>
    </submittedName>
</protein>
<keyword evidence="7" id="KW-1185">Reference proteome</keyword>
<comment type="subcellular location">
    <subcellularLocation>
        <location evidence="1">Cell envelope</location>
    </subcellularLocation>
</comment>
<keyword evidence="2 3" id="KW-0175">Coiled coil</keyword>
<dbReference type="InterPro" id="IPR058625">
    <property type="entry name" value="MdtA-like_BSH"/>
</dbReference>
<evidence type="ECO:0000313" key="6">
    <source>
        <dbReference type="EMBL" id="BEP28440.1"/>
    </source>
</evidence>
<dbReference type="PRINTS" id="PR01490">
    <property type="entry name" value="RTXTOXIND"/>
</dbReference>
<proteinExistence type="predicted"/>
<dbReference type="Pfam" id="PF25917">
    <property type="entry name" value="BSH_RND"/>
    <property type="match status" value="1"/>
</dbReference>
<dbReference type="PROSITE" id="PS51257">
    <property type="entry name" value="PROKAR_LIPOPROTEIN"/>
    <property type="match status" value="1"/>
</dbReference>
<dbReference type="InterPro" id="IPR050465">
    <property type="entry name" value="UPF0194_transport"/>
</dbReference>
<feature type="coiled-coil region" evidence="3">
    <location>
        <begin position="101"/>
        <end position="206"/>
    </location>
</feature>
<dbReference type="Pfam" id="PF25990">
    <property type="entry name" value="Beta-barrel_YknX"/>
    <property type="match status" value="1"/>
</dbReference>
<evidence type="ECO:0000259" key="4">
    <source>
        <dbReference type="Pfam" id="PF25917"/>
    </source>
</evidence>
<dbReference type="Proteomes" id="UP001321786">
    <property type="component" value="Chromosome"/>
</dbReference>
<evidence type="ECO:0000256" key="2">
    <source>
        <dbReference type="ARBA" id="ARBA00023054"/>
    </source>
</evidence>
<evidence type="ECO:0000256" key="3">
    <source>
        <dbReference type="SAM" id="Coils"/>
    </source>
</evidence>
<dbReference type="GO" id="GO:0030313">
    <property type="term" value="C:cell envelope"/>
    <property type="evidence" value="ECO:0007669"/>
    <property type="project" value="UniProtKB-SubCell"/>
</dbReference>
<dbReference type="Gene3D" id="2.40.50.100">
    <property type="match status" value="1"/>
</dbReference>
<name>A0AAU9E3F2_9FIRM</name>
<gene>
    <name evidence="6" type="ORF">HLPR_07710</name>
</gene>
<dbReference type="RefSeq" id="WP_338536759.1">
    <property type="nucleotide sequence ID" value="NZ_AP028654.1"/>
</dbReference>
<sequence>MKKIVILLVFMLIFLTGCAKENRNLSFTGSVEADEIDISSEISGVIDNVFVKDGDLVKKGSSLIRLNTEDIKIKLEKAKLAKEIAELTYNDIKNGNSDNLIDSAKYNVESINSEINGANKEIKFLEDNYNKILDLYNSGAETKVNLDSAKRMLDNENSKKNVLIKKYNALKKSYQEVKSGSNEETINKAKLNVDLKDLEIKDLEQIVKKSNLTSPINGTIQNVNYGVGELISPVKKAITVVDLKSIFLKIYVPEKELNTISLGENVSFTDEFLKGKQISGKIVYISSKAEFTPKNIESKENKQEMVYEVKIKITDNNNIIKPGMFLDVDLNDNKEGQNND</sequence>